<organism evidence="3 4">
    <name type="scientific">Candidatus Desantisbacteria bacterium CG_4_10_14_0_8_um_filter_48_22</name>
    <dbReference type="NCBI Taxonomy" id="1974543"/>
    <lineage>
        <taxon>Bacteria</taxon>
        <taxon>Candidatus Desantisiibacteriota</taxon>
    </lineage>
</organism>
<gene>
    <name evidence="3" type="ORF">COY52_01265</name>
</gene>
<proteinExistence type="predicted"/>
<sequence length="843" mass="99875">MQLIRLKEYQKRTVCSVLEKFNPRNSHNTDGVVIADEVGLGKTFEVFGIIEKLRSRNKRILIIVPSRDVARHWIEQFKKYTDNKSGFLTKQSAILNKISYRSRIAGNQKLIRSNLLKPVTFRPAKGQCIFLFSGREFKSQSLSLQEKIYILESKCHQRRGVKTLIDKKIRRRSWKIYGKTINLQHQRDSTVKKVFEHWLKKNEQISNRELKAALIQAVIRKKLRPNIIVVDEFHNYPEFRDKEKFEKSNWRTILHGNNIRSNNNKFRSKIRKIYLSATPFKPLGVSGSDNMDIISPVLNNLILKYKENNEIKENNEDGKISNLITNYNKLVLELREKIKNKDVKEIQRVINELKIDLLKKKVEKYLRNYIIENRRKVDTHRWGDKESRGKGQVDSKKNFHAYLEYHRKIFESQLVEKGKKRFNMMNLPQAEQMFTAGWETLFESNDLKLPNKIFNFSNKNKKEIKKTMGIYEPNCRNKCIQHQKIRKFFEIVSKCMFLRKKSLLLWIPFGETKRSIEKFVTYCFFRKTPIELEDKLKEYYHLDFKHGDKSKIIKFSAKNKKYAFERLRNLFDENPRLPDNEEFIKPLFSYLTSPYAQCVIGAGTGKQRGLNFVRKILCYSERYKLKETIREYLDGSGDRKALIETLENIHMPVYKYGTTHGGGKKKKNSNTREIYDERLRKAFNTPFFPLGLISTNIGAEGIDLHRYCRNVIHYDVWWMPSRLEQRVGRIDRVNSLIYKIRKSSPDYNKDSQKGKVLDSDVEIYLPEKGESEDFQIREFYMTMKDTVDEYILERALERKIWTSLLIGGSGLERLIKGEGQETEEIRHIKPILDRLKLDFSPKK</sequence>
<dbReference type="Gene3D" id="3.40.50.300">
    <property type="entry name" value="P-loop containing nucleotide triphosphate hydrolases"/>
    <property type="match status" value="2"/>
</dbReference>
<accession>A0A2M7SFM7</accession>
<feature type="domain" description="Helicase C-terminal" evidence="2">
    <location>
        <begin position="605"/>
        <end position="787"/>
    </location>
</feature>
<dbReference type="SMART" id="SM00487">
    <property type="entry name" value="DEXDc"/>
    <property type="match status" value="1"/>
</dbReference>
<evidence type="ECO:0000259" key="2">
    <source>
        <dbReference type="PROSITE" id="PS51194"/>
    </source>
</evidence>
<dbReference type="InterPro" id="IPR027417">
    <property type="entry name" value="P-loop_NTPase"/>
</dbReference>
<dbReference type="InterPro" id="IPR001650">
    <property type="entry name" value="Helicase_C-like"/>
</dbReference>
<dbReference type="GO" id="GO:0016787">
    <property type="term" value="F:hydrolase activity"/>
    <property type="evidence" value="ECO:0007669"/>
    <property type="project" value="InterPro"/>
</dbReference>
<dbReference type="EMBL" id="PFMR01000038">
    <property type="protein sequence ID" value="PIZ18093.1"/>
    <property type="molecule type" value="Genomic_DNA"/>
</dbReference>
<comment type="caution">
    <text evidence="3">The sequence shown here is derived from an EMBL/GenBank/DDBJ whole genome shotgun (WGS) entry which is preliminary data.</text>
</comment>
<evidence type="ECO:0000259" key="1">
    <source>
        <dbReference type="PROSITE" id="PS51192"/>
    </source>
</evidence>
<dbReference type="AlphaFoldDB" id="A0A2M7SFM7"/>
<dbReference type="PANTHER" id="PTHR10799">
    <property type="entry name" value="SNF2/RAD54 HELICASE FAMILY"/>
    <property type="match status" value="1"/>
</dbReference>
<dbReference type="PROSITE" id="PS51194">
    <property type="entry name" value="HELICASE_CTER"/>
    <property type="match status" value="1"/>
</dbReference>
<dbReference type="Pfam" id="PF04851">
    <property type="entry name" value="ResIII"/>
    <property type="match status" value="1"/>
</dbReference>
<dbReference type="Pfam" id="PF00271">
    <property type="entry name" value="Helicase_C"/>
    <property type="match status" value="1"/>
</dbReference>
<name>A0A2M7SFM7_9BACT</name>
<feature type="domain" description="Helicase ATP-binding" evidence="1">
    <location>
        <begin position="23"/>
        <end position="297"/>
    </location>
</feature>
<dbReference type="SUPFAM" id="SSF52540">
    <property type="entry name" value="P-loop containing nucleoside triphosphate hydrolases"/>
    <property type="match status" value="2"/>
</dbReference>
<protein>
    <recommendedName>
        <fullName evidence="5">Helicase</fullName>
    </recommendedName>
</protein>
<dbReference type="InterPro" id="IPR006935">
    <property type="entry name" value="Helicase/UvrB_N"/>
</dbReference>
<reference evidence="4" key="1">
    <citation type="submission" date="2017-09" db="EMBL/GenBank/DDBJ databases">
        <title>Depth-based differentiation of microbial function through sediment-hosted aquifers and enrichment of novel symbionts in the deep terrestrial subsurface.</title>
        <authorList>
            <person name="Probst A.J."/>
            <person name="Ladd B."/>
            <person name="Jarett J.K."/>
            <person name="Geller-Mcgrath D.E."/>
            <person name="Sieber C.M.K."/>
            <person name="Emerson J.B."/>
            <person name="Anantharaman K."/>
            <person name="Thomas B.C."/>
            <person name="Malmstrom R."/>
            <person name="Stieglmeier M."/>
            <person name="Klingl A."/>
            <person name="Woyke T."/>
            <person name="Ryan C.M."/>
            <person name="Banfield J.F."/>
        </authorList>
    </citation>
    <scope>NUCLEOTIDE SEQUENCE [LARGE SCALE GENOMIC DNA]</scope>
</reference>
<dbReference type="GO" id="GO:0005524">
    <property type="term" value="F:ATP binding"/>
    <property type="evidence" value="ECO:0007669"/>
    <property type="project" value="InterPro"/>
</dbReference>
<dbReference type="GO" id="GO:0003677">
    <property type="term" value="F:DNA binding"/>
    <property type="evidence" value="ECO:0007669"/>
    <property type="project" value="InterPro"/>
</dbReference>
<evidence type="ECO:0008006" key="5">
    <source>
        <dbReference type="Google" id="ProtNLM"/>
    </source>
</evidence>
<dbReference type="PROSITE" id="PS51192">
    <property type="entry name" value="HELICASE_ATP_BIND_1"/>
    <property type="match status" value="1"/>
</dbReference>
<evidence type="ECO:0000313" key="3">
    <source>
        <dbReference type="EMBL" id="PIZ18093.1"/>
    </source>
</evidence>
<dbReference type="Proteomes" id="UP000229307">
    <property type="component" value="Unassembled WGS sequence"/>
</dbReference>
<dbReference type="InterPro" id="IPR014001">
    <property type="entry name" value="Helicase_ATP-bd"/>
</dbReference>
<dbReference type="SMART" id="SM00490">
    <property type="entry name" value="HELICc"/>
    <property type="match status" value="1"/>
</dbReference>
<evidence type="ECO:0000313" key="4">
    <source>
        <dbReference type="Proteomes" id="UP000229307"/>
    </source>
</evidence>